<dbReference type="InterPro" id="IPR010839">
    <property type="entry name" value="AtuA_N"/>
</dbReference>
<keyword evidence="3" id="KW-1185">Reference proteome</keyword>
<evidence type="ECO:0000313" key="2">
    <source>
        <dbReference type="EMBL" id="SKA90528.1"/>
    </source>
</evidence>
<organism evidence="2 3">
    <name type="scientific">Thiothrix eikelboomii</name>
    <dbReference type="NCBI Taxonomy" id="92487"/>
    <lineage>
        <taxon>Bacteria</taxon>
        <taxon>Pseudomonadati</taxon>
        <taxon>Pseudomonadota</taxon>
        <taxon>Gammaproteobacteria</taxon>
        <taxon>Thiotrichales</taxon>
        <taxon>Thiotrichaceae</taxon>
        <taxon>Thiothrix</taxon>
    </lineage>
</organism>
<dbReference type="AlphaFoldDB" id="A0A1T4XN00"/>
<protein>
    <recommendedName>
        <fullName evidence="1">Acyclic terpene utilisation N-terminal domain-containing protein</fullName>
    </recommendedName>
</protein>
<sequence length="459" mass="48629">MSTLPPIRVLSPTAILGYGFPTASFEAGLALNPDVIAVDAGSSDPGPYYLGAGISFTDRAAVKRDLRYMLVAGRARGIPVLVGSAGGAGARPHLDWTVQIIREIAHEEGLKGRLAVIPSDMDKAPLMAALASGDLVVLPPGEPAMPADIERSTHIVAQIGEEPLIAALQAGADVVVAGRCYDPSVFAAVPILRGYPRGLALHMGKILECAAIASIPGSGSDCMMGTLDEVGFVLETMNSARICTVTSVAAHTLYEKSDPYHLPGPGGALNLRMAGFEQIDAVRVRVTGSVFEPSEGYFVKLEAARIVGYRTVSIAGVRSPDFIAQIDDILAGVRTRVFDNFPEMQAGSANLIFRVYGRDGVMGALEPERERLPHELGIIIEAVADTQDQANTICSFARSTMLHFGYPGRVSTAGNLAFPYSPSDFKAGAVYGFSLYHLLRVQDPAAAFPFHMSNLEDSA</sequence>
<evidence type="ECO:0000313" key="3">
    <source>
        <dbReference type="Proteomes" id="UP000190460"/>
    </source>
</evidence>
<dbReference type="RefSeq" id="WP_078923593.1">
    <property type="nucleotide sequence ID" value="NZ_FUYB01000019.1"/>
</dbReference>
<proteinExistence type="predicted"/>
<dbReference type="STRING" id="92487.SAMN02745130_03156"/>
<name>A0A1T4XN00_9GAMM</name>
<accession>A0A1T4XN00</accession>
<evidence type="ECO:0000259" key="1">
    <source>
        <dbReference type="Pfam" id="PF07287"/>
    </source>
</evidence>
<dbReference type="Proteomes" id="UP000190460">
    <property type="component" value="Unassembled WGS sequence"/>
</dbReference>
<feature type="domain" description="Acyclic terpene utilisation N-terminal" evidence="1">
    <location>
        <begin position="66"/>
        <end position="402"/>
    </location>
</feature>
<dbReference type="OrthoDB" id="9763456at2"/>
<dbReference type="Pfam" id="PF07287">
    <property type="entry name" value="AtuA"/>
    <property type="match status" value="1"/>
</dbReference>
<dbReference type="EMBL" id="FUYB01000019">
    <property type="protein sequence ID" value="SKA90528.1"/>
    <property type="molecule type" value="Genomic_DNA"/>
</dbReference>
<reference evidence="2 3" key="1">
    <citation type="submission" date="2017-02" db="EMBL/GenBank/DDBJ databases">
        <authorList>
            <person name="Peterson S.W."/>
        </authorList>
    </citation>
    <scope>NUCLEOTIDE SEQUENCE [LARGE SCALE GENOMIC DNA]</scope>
    <source>
        <strain evidence="2 3">ATCC 49788</strain>
    </source>
</reference>
<gene>
    <name evidence="2" type="ORF">SAMN02745130_03156</name>
</gene>